<dbReference type="InterPro" id="IPR013320">
    <property type="entry name" value="ConA-like_dom_sf"/>
</dbReference>
<dbReference type="Pfam" id="PF07589">
    <property type="entry name" value="PEP-CTERM"/>
    <property type="match status" value="1"/>
</dbReference>
<gene>
    <name evidence="3" type="ORF">AW11_02116</name>
</gene>
<feature type="domain" description="TSP C-terminal" evidence="2">
    <location>
        <begin position="9"/>
        <end position="244"/>
    </location>
</feature>
<dbReference type="Pfam" id="PF05735">
    <property type="entry name" value="TSP_C"/>
    <property type="match status" value="1"/>
</dbReference>
<name>A0A011PM23_ACCRE</name>
<dbReference type="AlphaFoldDB" id="A0A011PM23"/>
<protein>
    <recommendedName>
        <fullName evidence="2">TSP C-terminal domain-containing protein</fullName>
    </recommendedName>
</protein>
<accession>A0A011PM23</accession>
<dbReference type="InterPro" id="IPR008859">
    <property type="entry name" value="Thrombospondin_C"/>
</dbReference>
<dbReference type="STRING" id="1454004.AW11_02116"/>
<evidence type="ECO:0000313" key="4">
    <source>
        <dbReference type="Proteomes" id="UP000022141"/>
    </source>
</evidence>
<feature type="chain" id="PRO_5001461700" description="TSP C-terminal domain-containing protein" evidence="1">
    <location>
        <begin position="24"/>
        <end position="275"/>
    </location>
</feature>
<dbReference type="GO" id="GO:0005509">
    <property type="term" value="F:calcium ion binding"/>
    <property type="evidence" value="ECO:0007669"/>
    <property type="project" value="InterPro"/>
</dbReference>
<dbReference type="eggNOG" id="ENOG5031JER">
    <property type="taxonomic scope" value="Bacteria"/>
</dbReference>
<dbReference type="GO" id="GO:0005576">
    <property type="term" value="C:extracellular region"/>
    <property type="evidence" value="ECO:0007669"/>
    <property type="project" value="InterPro"/>
</dbReference>
<dbReference type="EMBL" id="JEMY01000026">
    <property type="protein sequence ID" value="EXI88496.1"/>
    <property type="molecule type" value="Genomic_DNA"/>
</dbReference>
<dbReference type="Gene3D" id="2.60.120.200">
    <property type="match status" value="1"/>
</dbReference>
<comment type="caution">
    <text evidence="3">The sequence shown here is derived from an EMBL/GenBank/DDBJ whole genome shotgun (WGS) entry which is preliminary data.</text>
</comment>
<dbReference type="InterPro" id="IPR013424">
    <property type="entry name" value="Ice-binding_C"/>
</dbReference>
<organism evidence="3 4">
    <name type="scientific">Accumulibacter regalis</name>
    <dbReference type="NCBI Taxonomy" id="522306"/>
    <lineage>
        <taxon>Bacteria</taxon>
        <taxon>Pseudomonadati</taxon>
        <taxon>Pseudomonadota</taxon>
        <taxon>Betaproteobacteria</taxon>
        <taxon>Candidatus Accumulibacter</taxon>
    </lineage>
</organism>
<evidence type="ECO:0000313" key="3">
    <source>
        <dbReference type="EMBL" id="EXI88496.1"/>
    </source>
</evidence>
<dbReference type="NCBIfam" id="TIGR02595">
    <property type="entry name" value="PEP_CTERM"/>
    <property type="match status" value="1"/>
</dbReference>
<dbReference type="SUPFAM" id="SSF49899">
    <property type="entry name" value="Concanavalin A-like lectins/glucanases"/>
    <property type="match status" value="1"/>
</dbReference>
<reference evidence="3" key="1">
    <citation type="submission" date="2014-02" db="EMBL/GenBank/DDBJ databases">
        <title>Expanding our view of genomic diversity in Candidatus Accumulibacter clades.</title>
        <authorList>
            <person name="Skennerton C.T."/>
            <person name="Barr J.J."/>
            <person name="Slater F.R."/>
            <person name="Bond P.L."/>
            <person name="Tyson G.W."/>
        </authorList>
    </citation>
    <scope>NUCLEOTIDE SEQUENCE [LARGE SCALE GENOMIC DNA]</scope>
</reference>
<evidence type="ECO:0000259" key="2">
    <source>
        <dbReference type="PROSITE" id="PS51236"/>
    </source>
</evidence>
<sequence length="275" mass="28284">MKTQLIALAVASAISLAPDVASAAPVDLSTWTAESYPAVSGFGAGVWTVASGGGSVTQSVNGQPTFFYSDFNAIGTKITGKIKPGSGDDDYVGFALGFRPGDSTNSTANYLLIDWKQGTQGFDFGTPSSSPGGTANGGLAVSLVTGIPDADEFWQHANLAGTSAANGLTELARGTTRGNVGWVVNTEYEFTFDFGPNDLEVFVNGVKEIDITGSFADGRIAFYNFSQANVVYSAFTKEVGTFPPGGGSVPEPTTIVLIGLGLAGLGFRSRKNAGS</sequence>
<keyword evidence="4" id="KW-1185">Reference proteome</keyword>
<dbReference type="Proteomes" id="UP000022141">
    <property type="component" value="Unassembled WGS sequence"/>
</dbReference>
<evidence type="ECO:0000256" key="1">
    <source>
        <dbReference type="SAM" id="SignalP"/>
    </source>
</evidence>
<feature type="signal peptide" evidence="1">
    <location>
        <begin position="1"/>
        <end position="23"/>
    </location>
</feature>
<dbReference type="PROSITE" id="PS51236">
    <property type="entry name" value="TSP_CTER"/>
    <property type="match status" value="1"/>
</dbReference>
<keyword evidence="1" id="KW-0732">Signal</keyword>
<proteinExistence type="predicted"/>
<dbReference type="GO" id="GO:0007155">
    <property type="term" value="P:cell adhesion"/>
    <property type="evidence" value="ECO:0007669"/>
    <property type="project" value="InterPro"/>
</dbReference>